<dbReference type="Proteomes" id="UP000546200">
    <property type="component" value="Unassembled WGS sequence"/>
</dbReference>
<keyword evidence="2" id="KW-1185">Reference proteome</keyword>
<sequence>MNRREMLRASAAAGVAAAGGYADVAPAQILEHGWEGHDFGGVLPVPDRLYQGPFTNYGADANAPGGSVVMATSPSRDIVPNYGMGLTAYVSGDTGPPRLPGQSLERSIGDIVALPFTQTIYLRPNWHEVQSRAGRLDLPDWWHIAVEAARRQGKRVGFRIMLENPDVAAPGMPAFLMEKVPYVPLNGSWPGDRREIRHRKKHAMPRYDAPAYQVAFEELNALLAEQLNGSPDIEYMDTMMYGFWGEGHHWPFEGNVFPSDTVARATMMRMLEVQLRHWTKTPLVTNTQPDFNRVGNAEMLDRTVRSGNWIRSDTIFIENTQIEALSNRPAWTAALSEVGMTRGSPDRTKVVDGVTLNEQIVAHVLAVGANYWSVWNWHDEAAANVLSYYEKFPEPIDRIARRIGYRVYPAFIWSFERDGSSGIVVGLANDGVAGVPGVLRLTVADPAGTVLASGSVDPGYPKPTGIRQAMLAWPGKRDWAGLRLRAEIEIKGVRRPVRWACQQPLSPDGSLTLKQNLPT</sequence>
<accession>A0A7W9BG44</accession>
<evidence type="ECO:0000313" key="2">
    <source>
        <dbReference type="Proteomes" id="UP000546200"/>
    </source>
</evidence>
<dbReference type="AlphaFoldDB" id="A0A7W9BG44"/>
<dbReference type="Gene3D" id="3.20.20.80">
    <property type="entry name" value="Glycosidases"/>
    <property type="match status" value="1"/>
</dbReference>
<evidence type="ECO:0000313" key="1">
    <source>
        <dbReference type="EMBL" id="MBB5716625.1"/>
    </source>
</evidence>
<dbReference type="EMBL" id="JACIJK010000012">
    <property type="protein sequence ID" value="MBB5716625.1"/>
    <property type="molecule type" value="Genomic_DNA"/>
</dbReference>
<reference evidence="1 2" key="1">
    <citation type="submission" date="2020-08" db="EMBL/GenBank/DDBJ databases">
        <title>Genomic Encyclopedia of Type Strains, Phase IV (KMG-IV): sequencing the most valuable type-strain genomes for metagenomic binning, comparative biology and taxonomic classification.</title>
        <authorList>
            <person name="Goeker M."/>
        </authorList>
    </citation>
    <scope>NUCLEOTIDE SEQUENCE [LARGE SCALE GENOMIC DNA]</scope>
    <source>
        <strain evidence="1 2">DSM 100044</strain>
    </source>
</reference>
<dbReference type="RefSeq" id="WP_184060054.1">
    <property type="nucleotide sequence ID" value="NZ_JACIJK010000012.1"/>
</dbReference>
<proteinExistence type="predicted"/>
<comment type="caution">
    <text evidence="1">The sequence shown here is derived from an EMBL/GenBank/DDBJ whole genome shotgun (WGS) entry which is preliminary data.</text>
</comment>
<gene>
    <name evidence="1" type="ORF">FHS94_003495</name>
</gene>
<evidence type="ECO:0008006" key="3">
    <source>
        <dbReference type="Google" id="ProtNLM"/>
    </source>
</evidence>
<dbReference type="InterPro" id="IPR006311">
    <property type="entry name" value="TAT_signal"/>
</dbReference>
<dbReference type="PROSITE" id="PS51318">
    <property type="entry name" value="TAT"/>
    <property type="match status" value="1"/>
</dbReference>
<protein>
    <recommendedName>
        <fullName evidence="3">DUF4832 domain-containing protein</fullName>
    </recommendedName>
</protein>
<organism evidence="1 2">
    <name type="scientific">Sphingomonas aerophila</name>
    <dbReference type="NCBI Taxonomy" id="1344948"/>
    <lineage>
        <taxon>Bacteria</taxon>
        <taxon>Pseudomonadati</taxon>
        <taxon>Pseudomonadota</taxon>
        <taxon>Alphaproteobacteria</taxon>
        <taxon>Sphingomonadales</taxon>
        <taxon>Sphingomonadaceae</taxon>
        <taxon>Sphingomonas</taxon>
    </lineage>
</organism>
<name>A0A7W9BG44_9SPHN</name>